<dbReference type="Proteomes" id="UP000887579">
    <property type="component" value="Unplaced"/>
</dbReference>
<proteinExistence type="predicted"/>
<reference evidence="2" key="1">
    <citation type="submission" date="2022-11" db="UniProtKB">
        <authorList>
            <consortium name="WormBaseParasite"/>
        </authorList>
    </citation>
    <scope>IDENTIFICATION</scope>
</reference>
<accession>A0AC34G1C7</accession>
<organism evidence="1 2">
    <name type="scientific">Panagrolaimus sp. ES5</name>
    <dbReference type="NCBI Taxonomy" id="591445"/>
    <lineage>
        <taxon>Eukaryota</taxon>
        <taxon>Metazoa</taxon>
        <taxon>Ecdysozoa</taxon>
        <taxon>Nematoda</taxon>
        <taxon>Chromadorea</taxon>
        <taxon>Rhabditida</taxon>
        <taxon>Tylenchina</taxon>
        <taxon>Panagrolaimomorpha</taxon>
        <taxon>Panagrolaimoidea</taxon>
        <taxon>Panagrolaimidae</taxon>
        <taxon>Panagrolaimus</taxon>
    </lineage>
</organism>
<evidence type="ECO:0000313" key="2">
    <source>
        <dbReference type="WBParaSite" id="ES5_v2.g23559.t1"/>
    </source>
</evidence>
<name>A0AC34G1C7_9BILA</name>
<protein>
    <submittedName>
        <fullName evidence="2">Uncharacterized protein</fullName>
    </submittedName>
</protein>
<evidence type="ECO:0000313" key="1">
    <source>
        <dbReference type="Proteomes" id="UP000887579"/>
    </source>
</evidence>
<sequence>MGVYVKTEKISIFERLLEWFLFRFRWIFVIPLILPASLAYDSYNFVRNWFIYKLQSAPKAHDRKVAKIQKTVKQWSSGDRTKKMCTARPGWLTMSFRFPKYKKDMVQIKTNDLIDILEVSALLCLRLNKSIM</sequence>
<dbReference type="WBParaSite" id="ES5_v2.g23559.t1">
    <property type="protein sequence ID" value="ES5_v2.g23559.t1"/>
    <property type="gene ID" value="ES5_v2.g23559"/>
</dbReference>